<feature type="transmembrane region" description="Helical" evidence="1">
    <location>
        <begin position="946"/>
        <end position="965"/>
    </location>
</feature>
<name>A0ABS6ZQM4_9GAMM</name>
<dbReference type="Gene3D" id="3.30.70.1320">
    <property type="entry name" value="Multidrug efflux transporter AcrB pore domain like"/>
    <property type="match status" value="1"/>
</dbReference>
<proteinExistence type="predicted"/>
<feature type="transmembrane region" description="Helical" evidence="1">
    <location>
        <begin position="460"/>
        <end position="487"/>
    </location>
</feature>
<feature type="transmembrane region" description="Helical" evidence="1">
    <location>
        <begin position="971"/>
        <end position="994"/>
    </location>
</feature>
<dbReference type="InterPro" id="IPR001036">
    <property type="entry name" value="Acrflvin-R"/>
</dbReference>
<dbReference type="Gene3D" id="3.30.70.1430">
    <property type="entry name" value="Multidrug efflux transporter AcrB pore domain"/>
    <property type="match status" value="2"/>
</dbReference>
<dbReference type="Gene3D" id="3.30.70.1440">
    <property type="entry name" value="Multidrug efflux transporter AcrB pore domain"/>
    <property type="match status" value="1"/>
</dbReference>
<dbReference type="PANTHER" id="PTHR32063:SF18">
    <property type="entry name" value="CATION EFFLUX SYSTEM PROTEIN"/>
    <property type="match status" value="1"/>
</dbReference>
<feature type="transmembrane region" description="Helical" evidence="1">
    <location>
        <begin position="844"/>
        <end position="862"/>
    </location>
</feature>
<evidence type="ECO:0000313" key="2">
    <source>
        <dbReference type="EMBL" id="MBW6392343.1"/>
    </source>
</evidence>
<dbReference type="InterPro" id="IPR027463">
    <property type="entry name" value="AcrB_DN_DC_subdom"/>
</dbReference>
<feature type="transmembrane region" description="Helical" evidence="1">
    <location>
        <begin position="869"/>
        <end position="889"/>
    </location>
</feature>
<dbReference type="PRINTS" id="PR00702">
    <property type="entry name" value="ACRIFLAVINRP"/>
</dbReference>
<evidence type="ECO:0000256" key="1">
    <source>
        <dbReference type="SAM" id="Phobius"/>
    </source>
</evidence>
<feature type="transmembrane region" description="Helical" evidence="1">
    <location>
        <begin position="895"/>
        <end position="918"/>
    </location>
</feature>
<organism evidence="2 3">
    <name type="scientific">Billgrantia antri</name>
    <dbReference type="NCBI Taxonomy" id="2846777"/>
    <lineage>
        <taxon>Bacteria</taxon>
        <taxon>Pseudomonadati</taxon>
        <taxon>Pseudomonadota</taxon>
        <taxon>Gammaproteobacteria</taxon>
        <taxon>Oceanospirillales</taxon>
        <taxon>Halomonadaceae</taxon>
        <taxon>Billgrantia</taxon>
    </lineage>
</organism>
<dbReference type="SUPFAM" id="SSF82714">
    <property type="entry name" value="Multidrug efflux transporter AcrB TolC docking domain, DN and DC subdomains"/>
    <property type="match status" value="2"/>
</dbReference>
<dbReference type="SUPFAM" id="SSF82866">
    <property type="entry name" value="Multidrug efflux transporter AcrB transmembrane domain"/>
    <property type="match status" value="2"/>
</dbReference>
<keyword evidence="3" id="KW-1185">Reference proteome</keyword>
<dbReference type="Gene3D" id="1.20.1640.10">
    <property type="entry name" value="Multidrug efflux transporter AcrB transmembrane domain"/>
    <property type="match status" value="2"/>
</dbReference>
<dbReference type="EMBL" id="JAHYCA010000005">
    <property type="protein sequence ID" value="MBW6392343.1"/>
    <property type="molecule type" value="Genomic_DNA"/>
</dbReference>
<keyword evidence="1" id="KW-0472">Membrane</keyword>
<feature type="transmembrane region" description="Helical" evidence="1">
    <location>
        <begin position="514"/>
        <end position="534"/>
    </location>
</feature>
<dbReference type="Pfam" id="PF00873">
    <property type="entry name" value="ACR_tran"/>
    <property type="match status" value="1"/>
</dbReference>
<feature type="transmembrane region" description="Helical" evidence="1">
    <location>
        <begin position="383"/>
        <end position="407"/>
    </location>
</feature>
<dbReference type="RefSeq" id="WP_219792778.1">
    <property type="nucleotide sequence ID" value="NZ_JAHYCA010000005.1"/>
</dbReference>
<keyword evidence="1" id="KW-1133">Transmembrane helix</keyword>
<gene>
    <name evidence="2" type="ORF">KPL81_14410</name>
</gene>
<feature type="transmembrane region" description="Helical" evidence="1">
    <location>
        <begin position="357"/>
        <end position="377"/>
    </location>
</feature>
<feature type="transmembrane region" description="Helical" evidence="1">
    <location>
        <begin position="428"/>
        <end position="448"/>
    </location>
</feature>
<dbReference type="Proteomes" id="UP000769617">
    <property type="component" value="Unassembled WGS sequence"/>
</dbReference>
<dbReference type="PANTHER" id="PTHR32063">
    <property type="match status" value="1"/>
</dbReference>
<dbReference type="Gene3D" id="3.30.2090.10">
    <property type="entry name" value="Multidrug efflux transporter AcrB TolC docking domain, DN and DC subdomains"/>
    <property type="match status" value="2"/>
</dbReference>
<protein>
    <submittedName>
        <fullName evidence="2">Efflux RND transporter permease subunit</fullName>
    </submittedName>
</protein>
<feature type="transmembrane region" description="Helical" evidence="1">
    <location>
        <begin position="332"/>
        <end position="350"/>
    </location>
</feature>
<comment type="caution">
    <text evidence="2">The sequence shown here is derived from an EMBL/GenBank/DDBJ whole genome shotgun (WGS) entry which is preliminary data.</text>
</comment>
<reference evidence="2 3" key="1">
    <citation type="submission" date="2021-07" db="EMBL/GenBank/DDBJ databases">
        <authorList>
            <person name="So Y."/>
        </authorList>
    </citation>
    <scope>NUCLEOTIDE SEQUENCE [LARGE SCALE GENOMIC DNA]</scope>
    <source>
        <strain evidence="2 3">Y3S6</strain>
    </source>
</reference>
<accession>A0ABS6ZQM4</accession>
<dbReference type="SUPFAM" id="SSF82693">
    <property type="entry name" value="Multidrug efflux transporter AcrB pore domain, PN1, PN2, PC1 and PC2 subdomains"/>
    <property type="match status" value="1"/>
</dbReference>
<evidence type="ECO:0000313" key="3">
    <source>
        <dbReference type="Proteomes" id="UP000769617"/>
    </source>
</evidence>
<sequence length="1000" mass="108193">MSWLLASLRYKRLILTVTLLLALLGLAAWVAMDRQEDPFFPYRFGQVLVPYPGAEPEQVERLVLNPLEEELAQIEEVNDIIGTARLGVAHVTLEMHEHVYDTDAAWERVRIAVDRASREFPDGVGEAEISDRDSDAHGIVLSVTGSDDLLELREAARRLRRDLFRLKEIARIDVLADPGQQVTIGWDDTLAELTGLDARALGTQLAARNLTTPGGSLSIGGRSLVLDPRTEFGSLEELAATPIRTLWGDQVPLGQLADIHLAPREPATERLWHDGRPAVALGLVLSSDRVNAARFGARLRALVEELRPAYAPLAIEETFYQPRWVERRLAELGVSLLMGIGILGVLLFLAMGLRLGLAVMVVVPLVTFSSLALYAMGGGVLHQIAVAGMVIALGMLVDNAIVMVENIQWHRDQGRSAAQAVTRSVRELATPLLAATGTTLAAFVPLLLSSGNTADFTRAIPILVMLTLAVSYAYAVFVTPVFAAGILKPRQVARRERLQAWGERVGGAAVRWPVWILVGAGMLLVGALAMMPLLDQDFFPDTDRNQLVVDLNFPEGTHLDTTAHQAEVLAIALAERPTVRAVHRFVGFSGPRFYYNLVEQPRQPHLARLVVETEGADDLAGLMDWVRSVAPEWMPEAEVVARRLGQGPPLEAPVEIRVYGENRAALADAAGRILSVVREAAGARDARHRLGEGLATLRVETDDARAAEYGLTRRDVAAALAGASRGIEVSVWRAGRDPAPLLVRSPEGERFSTDGLEGLRLAADDGRPVPLGEVATLALDWRPAIIQHRDLRRMTVVLAEVADGWTYEGVLGEVLPRLEELDLPAGVSYAVGGAAESAGDANTALFQTLPVGGLLLVIFLLAQFNSFRQLAIVLTTVPLSVIGVVPGLWLTGQPFGFTAMLGVVALVGIVVNNAIVLIDLMNANRKQGYDVKEAVVAAVARRTRPVLLTTATTVAGLVPLTLTQSTLWPPMAWAIISGLVASTLLTLLVIPALYRLLIRS</sequence>
<keyword evidence="1" id="KW-0812">Transmembrane</keyword>